<dbReference type="EMBL" id="HBUE01209388">
    <property type="protein sequence ID" value="CAG6533656.1"/>
    <property type="molecule type" value="Transcribed_RNA"/>
</dbReference>
<reference evidence="1" key="1">
    <citation type="submission" date="2021-05" db="EMBL/GenBank/DDBJ databases">
        <authorList>
            <person name="Alioto T."/>
            <person name="Alioto T."/>
            <person name="Gomez Garrido J."/>
        </authorList>
    </citation>
    <scope>NUCLEOTIDE SEQUENCE</scope>
</reference>
<dbReference type="AlphaFoldDB" id="A0A8D8K4R6"/>
<proteinExistence type="predicted"/>
<sequence>MKFRMMILGFTHTCYYCPSGIPNQGKGIFIDDNILSHNRHHLALDDERTLLPVFKHHHHRHLCHRVGQKYVVSFTVNWVLTPMLILAKSTNLAGHGHWSWVMSIVWPLYQWQGFCFMQHIFGT</sequence>
<evidence type="ECO:0000313" key="1">
    <source>
        <dbReference type="EMBL" id="CAG6585554.1"/>
    </source>
</evidence>
<accession>A0A8D8K4R6</accession>
<dbReference type="EMBL" id="HBUE01315788">
    <property type="protein sequence ID" value="CAG6585554.1"/>
    <property type="molecule type" value="Transcribed_RNA"/>
</dbReference>
<organism evidence="1">
    <name type="scientific">Culex pipiens</name>
    <name type="common">House mosquito</name>
    <dbReference type="NCBI Taxonomy" id="7175"/>
    <lineage>
        <taxon>Eukaryota</taxon>
        <taxon>Metazoa</taxon>
        <taxon>Ecdysozoa</taxon>
        <taxon>Arthropoda</taxon>
        <taxon>Hexapoda</taxon>
        <taxon>Insecta</taxon>
        <taxon>Pterygota</taxon>
        <taxon>Neoptera</taxon>
        <taxon>Endopterygota</taxon>
        <taxon>Diptera</taxon>
        <taxon>Nematocera</taxon>
        <taxon>Culicoidea</taxon>
        <taxon>Culicidae</taxon>
        <taxon>Culicinae</taxon>
        <taxon>Culicini</taxon>
        <taxon>Culex</taxon>
        <taxon>Culex</taxon>
    </lineage>
</organism>
<name>A0A8D8K4R6_CULPI</name>
<protein>
    <submittedName>
        <fullName evidence="1">(northern house mosquito) hypothetical protein</fullName>
    </submittedName>
</protein>